<reference evidence="4" key="1">
    <citation type="submission" date="2021-02" db="EMBL/GenBank/DDBJ databases">
        <authorList>
            <person name="Nowell W R."/>
        </authorList>
    </citation>
    <scope>NUCLEOTIDE SEQUENCE</scope>
</reference>
<dbReference type="PROSITE" id="PS50060">
    <property type="entry name" value="MAM_2"/>
    <property type="match status" value="14"/>
</dbReference>
<name>A0A819M5T0_9BILA</name>
<sequence length="2489" mass="280402">QSNNSNEGDISIDNNVCSPNVTYSTGELTTTSSEPITSTTYPPTIYDCDFECNCTCNWKHDDTTNFKWIVTKGSTLTTNTGPDGDHTTGSRCGFYIYIETSSPAKLNDTARLISPNLITTNDEQCFRFYYHMFGSDIYRLNVYARINGNLGKALWQKEGNQGNQWLFGRISLRGNIQQPIGQPYQLVVEGIVGRGFQGVISVDDLAFNQGPCPVSTVCDFETSDLCSYVNDPTNTIDWKRFQAGTDSSLPSVDVTYSSSYGHFMLLKSDNPSRIGNGRLLTPNYPDTSGSCIKWYMLLENTATLNIRTYVFGAINSNILYTIHGTHGNQWKLAQTTVRSGSSYQVVFEGILNNTNNTLDFIAIDDIEIKSGVCDELGSCDFEKNLCSFQYLKADFDWKRTSYNIELFNAPQFDHTINNRAGFYLWMDRRQTIQGRKARIESELMLVEVRCISFWYFMNNTVGAQLNVYIRDPRSDTYSLIWSKDQIHGSFWALQEITVRPNMTVNGTNRFTIVYEAVVGSKTGDLAIDDLSTRSGSCLSITPPQNMYQCLDGTLIANTKVCDFIVDCKGGEDERLCGNCTFEGPINPLCGWTDVSKGSLMWKRGSNGTLVGTNPRPVFDHTTYSTSGSYIYLTSSDGTTPNSPARLITSVFRQASSTCRIEFWIYLTGLVSNQLNVMLLTGNQIERATLQRFQYQSMLNWTKVIIEIGRVDVPFQIAFDSQRSITWGSVAIDDTKILRCHLPPIVNPNQCQGADRFLCSRGSCIAKSRICDLTDDCGDKSDESNRLCASYQTCTFDISFCDWTHDNTTEFKWILVQGPSPSDETGPNRDHTTGYATGRYAFIESSYPQKIGDKARLISRTFQPSVTECRMIFYYHMLGKDMGQLNVYIRFYSNGPLQKIYGISGERGNVWIRHELKLDYTIPFQVLIEGVVGASFLSDIGLDDTVFTPECQPYVSSELPMTTMTTSTAAPKPCPIAEQFRCAGIDTCIDKERVCDFIVDCPDASDEDRCGPCNFEKDDCGWEDVSWSFYSWSRVQASNAITNLSKAPGFDHTLNHPTGWYMYVAGDMGDFYELAELRSPSLPASSSDCQIIFYYWLVGNSTGTLELYSSRNHTTLWSRSSAPANRWNRATVNVGANPAGWRLFFDLEPNLDFFGAWTDDVAIDDISFSQCNANRSQYIIGCDFEMDFCSWTTNGLGDFNWTRTSSTTPSIDTGPSGDHTTGTGYYIYIEASSPQKPGDRARLASPSILPTTASCLVFYYHMFGPDIRTLNVMLQTSLSNLTIFTRNGSPGNKWRKGEVDFQSTLSYKLIFEGIVGNSWEGDIALDDIQLFYGNCPQTTNECTFEYGLCDGWQKGTDGDFEWSRGRNGSTPSGTPTVDHTYSSPMGYFLFVDPTGRSQGDEAHLVSSSYTGNQPRCLRFWYHLYGTGQGTLLIEQKPEIGRTKIIWTKSNNQDNIWRQVRVTIPPLVDLSTYRIRIIGIVGSRPTGDMAIDDILNIEGECPDSEVCTFEEDLCNWINGQNGVVDYFDWLRNSGSTPTVGTGPSIDHTLGTSNGMYLYIEASITANKGTIAWLISEHYDPGPHCLVFWYHLYGRDIGALNVYSRIGTSKPQLEFSLTGDHGDQWRMGTVSVNIGAEFYFIIEGTHGGNYLGDIAIDDLLVLRNSQCAVPTTTTTTTAITTLGLDTSLSCNFENDICKWTHDLTISGKWSRRQGQTNGLQYDHTLQTEDGWFIDTSDLKSNQTARLISTMISITNRGLCIRFWYRAFGSKQGKLNLLQRTSNQQNTTLIYSIQLNFDMNWHEAFVYRETLGNYQFILEGIVGNKFTDLDNIAIDDITTNEGPCSTQKFCDFESQDICGYVHDLSDNFNWGRHRGETNTLGTGPSYDHTTYTTEGYYMYIETSAPRQPGDIARLISPVFPASKQYNCLQFYYHQYGIDIGAFNVYKRDVGGSLNPLKIFSSQGNRFDEWHVMEINLLASKPYTIIFEGVVGKNFEGDIAIDDVLIKERPCPSVGNCDFEQSMCTYKNSEKDSEIDWIRMRSNIGDNTIGIKFGTYLAFDMTSTTVPSSRALLISPYLDNTVQYCFQYYYRRYGDGQGSLIINRQTFTNTTANDLLVKHESNDFTNEWKINQIVLNPLLNQTSNVYRLLFEGISISGVGRLMLDDFEFINGSCPSLPNNCSIQCDTSTDLRQCIPTNQICDFNRDCLNGDDELLCGYDCNFERDQCNYTDSSVGVYKWRRQRAGLSVPYMDHTTLSANGYYMIVSTNNGTIDERARLLSPLFQQSSSTCELTFFYHMPGININRLEILLLQGSQRSRIRLIQGTQTDHWYQAIVKIGRLYRPFRVDFDASKTTTLTNIAIDDIEWIGCNLPIINNRRVACNTNQFQCKRGGCIDQNRVCDYTDDCGDRSDEDDLICSRPHVIPGCDFETNLCKFVSLSNQQLRFERARADQIVHDYAPERDHTLNNLAGSFIYVNTIGQPPNSLAHIRSSRFVP</sequence>
<dbReference type="Gene3D" id="2.60.120.200">
    <property type="match status" value="14"/>
</dbReference>
<feature type="disulfide bond" evidence="2">
    <location>
        <begin position="758"/>
        <end position="776"/>
    </location>
</feature>
<feature type="domain" description="MAM" evidence="3">
    <location>
        <begin position="2010"/>
        <end position="2170"/>
    </location>
</feature>
<comment type="caution">
    <text evidence="2">Lacks conserved residue(s) required for the propagation of feature annotation.</text>
</comment>
<dbReference type="InterPro" id="IPR036055">
    <property type="entry name" value="LDL_receptor-like_sf"/>
</dbReference>
<dbReference type="Proteomes" id="UP000663823">
    <property type="component" value="Unassembled WGS sequence"/>
</dbReference>
<feature type="domain" description="MAM" evidence="3">
    <location>
        <begin position="791"/>
        <end position="952"/>
    </location>
</feature>
<feature type="domain" description="MAM" evidence="3">
    <location>
        <begin position="577"/>
        <end position="741"/>
    </location>
</feature>
<feature type="domain" description="MAM" evidence="3">
    <location>
        <begin position="216"/>
        <end position="375"/>
    </location>
</feature>
<feature type="domain" description="MAM" evidence="3">
    <location>
        <begin position="2418"/>
        <end position="2489"/>
    </location>
</feature>
<feature type="disulfide bond" evidence="2">
    <location>
        <begin position="2375"/>
        <end position="2387"/>
    </location>
</feature>
<feature type="domain" description="MAM" evidence="3">
    <location>
        <begin position="1685"/>
        <end position="1842"/>
    </location>
</feature>
<dbReference type="PROSITE" id="PS01209">
    <property type="entry name" value="LDLRA_1"/>
    <property type="match status" value="2"/>
</dbReference>
<dbReference type="PROSITE" id="PS50068">
    <property type="entry name" value="LDLRA_2"/>
    <property type="match status" value="5"/>
</dbReference>
<dbReference type="PRINTS" id="PR00261">
    <property type="entry name" value="LDLRECEPTOR"/>
</dbReference>
<feature type="domain" description="MAM" evidence="3">
    <location>
        <begin position="1844"/>
        <end position="2008"/>
    </location>
</feature>
<feature type="domain" description="MAM" evidence="3">
    <location>
        <begin position="1503"/>
        <end position="1666"/>
    </location>
</feature>
<proteinExistence type="predicted"/>
<dbReference type="InterPro" id="IPR023415">
    <property type="entry name" value="LDLR_class-A_CS"/>
</dbReference>
<dbReference type="CDD" id="cd06263">
    <property type="entry name" value="MAM"/>
    <property type="match status" value="13"/>
</dbReference>
<dbReference type="SMART" id="SM00192">
    <property type="entry name" value="LDLa"/>
    <property type="match status" value="5"/>
</dbReference>
<organism evidence="4 5">
    <name type="scientific">Rotaria sordida</name>
    <dbReference type="NCBI Taxonomy" id="392033"/>
    <lineage>
        <taxon>Eukaryota</taxon>
        <taxon>Metazoa</taxon>
        <taxon>Spiralia</taxon>
        <taxon>Gnathifera</taxon>
        <taxon>Rotifera</taxon>
        <taxon>Eurotatoria</taxon>
        <taxon>Bdelloidea</taxon>
        <taxon>Philodinida</taxon>
        <taxon>Philodinidae</taxon>
        <taxon>Rotaria</taxon>
    </lineage>
</organism>
<dbReference type="Pfam" id="PF00057">
    <property type="entry name" value="Ldl_recept_a"/>
    <property type="match status" value="2"/>
</dbReference>
<comment type="caution">
    <text evidence="4">The sequence shown here is derived from an EMBL/GenBank/DDBJ whole genome shotgun (WGS) entry which is preliminary data.</text>
</comment>
<feature type="non-terminal residue" evidence="4">
    <location>
        <position position="2489"/>
    </location>
</feature>
<feature type="non-terminal residue" evidence="4">
    <location>
        <position position="1"/>
    </location>
</feature>
<feature type="disulfide bond" evidence="2">
    <location>
        <begin position="2195"/>
        <end position="2210"/>
    </location>
</feature>
<dbReference type="GO" id="GO:0016020">
    <property type="term" value="C:membrane"/>
    <property type="evidence" value="ECO:0007669"/>
    <property type="project" value="InterPro"/>
</dbReference>
<evidence type="ECO:0000256" key="1">
    <source>
        <dbReference type="ARBA" id="ARBA00023157"/>
    </source>
</evidence>
<feature type="disulfide bond" evidence="2">
    <location>
        <begin position="561"/>
        <end position="576"/>
    </location>
</feature>
<dbReference type="Pfam" id="PF00629">
    <property type="entry name" value="MAM"/>
    <property type="match status" value="13"/>
</dbReference>
<dbReference type="SUPFAM" id="SSF57424">
    <property type="entry name" value="LDL receptor-like module"/>
    <property type="match status" value="4"/>
</dbReference>
<feature type="disulfide bond" evidence="2">
    <location>
        <begin position="2382"/>
        <end position="2400"/>
    </location>
</feature>
<protein>
    <recommendedName>
        <fullName evidence="3">MAM domain-containing protein</fullName>
    </recommendedName>
</protein>
<feature type="domain" description="MAM" evidence="3">
    <location>
        <begin position="1339"/>
        <end position="1501"/>
    </location>
</feature>
<dbReference type="InterPro" id="IPR013320">
    <property type="entry name" value="ConA-like_dom_sf"/>
</dbReference>
<feature type="domain" description="MAM" evidence="3">
    <location>
        <begin position="377"/>
        <end position="539"/>
    </location>
</feature>
<dbReference type="SMART" id="SM00137">
    <property type="entry name" value="MAM"/>
    <property type="match status" value="13"/>
</dbReference>
<dbReference type="InterPro" id="IPR000998">
    <property type="entry name" value="MAM_dom"/>
</dbReference>
<dbReference type="CDD" id="cd00112">
    <property type="entry name" value="LDLa"/>
    <property type="match status" value="5"/>
</dbReference>
<feature type="domain" description="MAM" evidence="3">
    <location>
        <begin position="2212"/>
        <end position="2365"/>
    </location>
</feature>
<dbReference type="InterPro" id="IPR002172">
    <property type="entry name" value="LDrepeatLR_classA_rpt"/>
</dbReference>
<dbReference type="PANTHER" id="PTHR23282:SF142">
    <property type="entry name" value="MAM DOMAIN-CONTAINING PROTEIN"/>
    <property type="match status" value="1"/>
</dbReference>
<gene>
    <name evidence="4" type="ORF">OTI717_LOCUS27599</name>
</gene>
<dbReference type="PRINTS" id="PR00020">
    <property type="entry name" value="MAMDOMAIN"/>
</dbReference>
<evidence type="ECO:0000313" key="4">
    <source>
        <dbReference type="EMBL" id="CAF3974230.1"/>
    </source>
</evidence>
<dbReference type="EMBL" id="CAJOAX010006227">
    <property type="protein sequence ID" value="CAF3974230.1"/>
    <property type="molecule type" value="Genomic_DNA"/>
</dbReference>
<feature type="domain" description="MAM" evidence="3">
    <location>
        <begin position="46"/>
        <end position="214"/>
    </location>
</feature>
<dbReference type="InterPro" id="IPR051560">
    <property type="entry name" value="MAM_domain-containing"/>
</dbReference>
<feature type="domain" description="MAM" evidence="3">
    <location>
        <begin position="1179"/>
        <end position="1336"/>
    </location>
</feature>
<dbReference type="PROSITE" id="PS00740">
    <property type="entry name" value="MAM_1"/>
    <property type="match status" value="2"/>
</dbReference>
<feature type="disulfide bond" evidence="2">
    <location>
        <begin position="549"/>
        <end position="567"/>
    </location>
</feature>
<evidence type="ECO:0000259" key="3">
    <source>
        <dbReference type="PROSITE" id="PS50060"/>
    </source>
</evidence>
<evidence type="ECO:0000313" key="5">
    <source>
        <dbReference type="Proteomes" id="UP000663823"/>
    </source>
</evidence>
<feature type="disulfide bond" evidence="2">
    <location>
        <begin position="994"/>
        <end position="1009"/>
    </location>
</feature>
<dbReference type="PANTHER" id="PTHR23282">
    <property type="entry name" value="APICAL ENDOSOMAL GLYCOPROTEIN PRECURSOR"/>
    <property type="match status" value="1"/>
</dbReference>
<accession>A0A819M5T0</accession>
<feature type="domain" description="MAM" evidence="3">
    <location>
        <begin position="1010"/>
        <end position="1172"/>
    </location>
</feature>
<dbReference type="SUPFAM" id="SSF49899">
    <property type="entry name" value="Concanavalin A-like lectins/glucanases"/>
    <property type="match status" value="14"/>
</dbReference>
<evidence type="ECO:0000256" key="2">
    <source>
        <dbReference type="PROSITE-ProRule" id="PRU00124"/>
    </source>
</evidence>
<keyword evidence="1 2" id="KW-1015">Disulfide bond</keyword>
<dbReference type="Gene3D" id="4.10.400.10">
    <property type="entry name" value="Low-density Lipoprotein Receptor"/>
    <property type="match status" value="4"/>
</dbReference>